<name>A0A0S4QLW1_9ACTN</name>
<evidence type="ECO:0000313" key="4">
    <source>
        <dbReference type="EMBL" id="CUU56445.1"/>
    </source>
</evidence>
<dbReference type="Pfam" id="PF05724">
    <property type="entry name" value="TPMT"/>
    <property type="match status" value="1"/>
</dbReference>
<dbReference type="Proteomes" id="UP000198802">
    <property type="component" value="Unassembled WGS sequence"/>
</dbReference>
<dbReference type="AlphaFoldDB" id="A0A0S4QLW1"/>
<evidence type="ECO:0000256" key="2">
    <source>
        <dbReference type="ARBA" id="ARBA00022679"/>
    </source>
</evidence>
<gene>
    <name evidence="4" type="ORF">Ga0074812_107329</name>
</gene>
<dbReference type="Gene3D" id="3.40.50.150">
    <property type="entry name" value="Vaccinia Virus protein VP39"/>
    <property type="match status" value="1"/>
</dbReference>
<dbReference type="GO" id="GO:0032259">
    <property type="term" value="P:methylation"/>
    <property type="evidence" value="ECO:0007669"/>
    <property type="project" value="UniProtKB-KW"/>
</dbReference>
<dbReference type="CDD" id="cd02440">
    <property type="entry name" value="AdoMet_MTases"/>
    <property type="match status" value="1"/>
</dbReference>
<sequence>MLDEQGWEQRYASRETVWSGRPNGQLVERAGGLVPGRALDAGCGEGADALWLAERGWQVLAVDFSATALRRGKAAAVDLGRAVAARVMWMRADVMTWSGLDAPVGRSGGEGGRPARVPRFETRFDLVSAQFVHVPADRRAGLVARLGGVVAPGGSLLMVGHDPADLALGIARPEAADLCAAAELAGLLDPVEWEVLVAQACPRSVVVDGGEVVVHDAVLHARRRLVGSVG</sequence>
<evidence type="ECO:0000313" key="5">
    <source>
        <dbReference type="Proteomes" id="UP000198802"/>
    </source>
</evidence>
<dbReference type="GO" id="GO:0008757">
    <property type="term" value="F:S-adenosylmethionine-dependent methyltransferase activity"/>
    <property type="evidence" value="ECO:0007669"/>
    <property type="project" value="InterPro"/>
</dbReference>
<evidence type="ECO:0000256" key="1">
    <source>
        <dbReference type="ARBA" id="ARBA00022603"/>
    </source>
</evidence>
<keyword evidence="1 4" id="KW-0489">Methyltransferase</keyword>
<dbReference type="InterPro" id="IPR008854">
    <property type="entry name" value="TPMT"/>
</dbReference>
<dbReference type="RefSeq" id="WP_091276644.1">
    <property type="nucleotide sequence ID" value="NZ_FAOZ01000007.1"/>
</dbReference>
<organism evidence="4 5">
    <name type="scientific">Parafrankia irregularis</name>
    <dbReference type="NCBI Taxonomy" id="795642"/>
    <lineage>
        <taxon>Bacteria</taxon>
        <taxon>Bacillati</taxon>
        <taxon>Actinomycetota</taxon>
        <taxon>Actinomycetes</taxon>
        <taxon>Frankiales</taxon>
        <taxon>Frankiaceae</taxon>
        <taxon>Parafrankia</taxon>
    </lineage>
</organism>
<proteinExistence type="predicted"/>
<dbReference type="InterPro" id="IPR029063">
    <property type="entry name" value="SAM-dependent_MTases_sf"/>
</dbReference>
<keyword evidence="2 4" id="KW-0808">Transferase</keyword>
<reference evidence="5" key="1">
    <citation type="submission" date="2015-11" db="EMBL/GenBank/DDBJ databases">
        <authorList>
            <person name="Varghese N."/>
        </authorList>
    </citation>
    <scope>NUCLEOTIDE SEQUENCE [LARGE SCALE GENOMIC DNA]</scope>
    <source>
        <strain evidence="5">DSM 45899</strain>
    </source>
</reference>
<accession>A0A0S4QLW1</accession>
<dbReference type="EMBL" id="FAOZ01000007">
    <property type="protein sequence ID" value="CUU56445.1"/>
    <property type="molecule type" value="Genomic_DNA"/>
</dbReference>
<evidence type="ECO:0000256" key="3">
    <source>
        <dbReference type="ARBA" id="ARBA00022691"/>
    </source>
</evidence>
<protein>
    <submittedName>
        <fullName evidence="4">Thiopurine S-methyltransferase (TPMT)</fullName>
    </submittedName>
</protein>
<keyword evidence="5" id="KW-1185">Reference proteome</keyword>
<keyword evidence="3" id="KW-0949">S-adenosyl-L-methionine</keyword>
<dbReference type="SUPFAM" id="SSF53335">
    <property type="entry name" value="S-adenosyl-L-methionine-dependent methyltransferases"/>
    <property type="match status" value="1"/>
</dbReference>